<comment type="caution">
    <text evidence="1">The sequence shown here is derived from an EMBL/GenBank/DDBJ whole genome shotgun (WGS) entry which is preliminary data.</text>
</comment>
<reference evidence="1" key="1">
    <citation type="journal article" date="2021" name="Open Biol.">
        <title>Shared evolutionary footprints suggest mitochondrial oxidative damage underlies multiple complex I losses in fungi.</title>
        <authorList>
            <person name="Schikora-Tamarit M.A."/>
            <person name="Marcet-Houben M."/>
            <person name="Nosek J."/>
            <person name="Gabaldon T."/>
        </authorList>
    </citation>
    <scope>NUCLEOTIDE SEQUENCE</scope>
    <source>
        <strain evidence="1">CBS2887</strain>
    </source>
</reference>
<evidence type="ECO:0000313" key="1">
    <source>
        <dbReference type="EMBL" id="KAH3682371.1"/>
    </source>
</evidence>
<protein>
    <submittedName>
        <fullName evidence="1">Uncharacterized protein</fullName>
    </submittedName>
</protein>
<dbReference type="EMBL" id="JAEUBG010003744">
    <property type="protein sequence ID" value="KAH3682371.1"/>
    <property type="molecule type" value="Genomic_DNA"/>
</dbReference>
<keyword evidence="2" id="KW-1185">Reference proteome</keyword>
<organism evidence="1 2">
    <name type="scientific">Wickerhamomyces pijperi</name>
    <name type="common">Yeast</name>
    <name type="synonym">Pichia pijperi</name>
    <dbReference type="NCBI Taxonomy" id="599730"/>
    <lineage>
        <taxon>Eukaryota</taxon>
        <taxon>Fungi</taxon>
        <taxon>Dikarya</taxon>
        <taxon>Ascomycota</taxon>
        <taxon>Saccharomycotina</taxon>
        <taxon>Saccharomycetes</taxon>
        <taxon>Phaffomycetales</taxon>
        <taxon>Wickerhamomycetaceae</taxon>
        <taxon>Wickerhamomyces</taxon>
    </lineage>
</organism>
<dbReference type="Proteomes" id="UP000774326">
    <property type="component" value="Unassembled WGS sequence"/>
</dbReference>
<reference evidence="1" key="2">
    <citation type="submission" date="2021-01" db="EMBL/GenBank/DDBJ databases">
        <authorList>
            <person name="Schikora-Tamarit M.A."/>
        </authorList>
    </citation>
    <scope>NUCLEOTIDE SEQUENCE</scope>
    <source>
        <strain evidence="1">CBS2887</strain>
    </source>
</reference>
<feature type="non-terminal residue" evidence="1">
    <location>
        <position position="1"/>
    </location>
</feature>
<sequence>VDANPERFLILASQIRTVLHKHGVHSVTVQPEFSNLSTETYQEFNESFSRNGTPPIKRNNSVPSTAYGERHDQCIVDTATNCNTEDCL</sequence>
<name>A0A9P8TL68_WICPI</name>
<proteinExistence type="predicted"/>
<dbReference type="OrthoDB" id="9944568at2759"/>
<dbReference type="AlphaFoldDB" id="A0A9P8TL68"/>
<accession>A0A9P8TL68</accession>
<evidence type="ECO:0000313" key="2">
    <source>
        <dbReference type="Proteomes" id="UP000774326"/>
    </source>
</evidence>
<gene>
    <name evidence="1" type="ORF">WICPIJ_006662</name>
</gene>